<dbReference type="PANTHER" id="PTHR35083:SF1">
    <property type="entry name" value="RGD1565685 PROTEIN"/>
    <property type="match status" value="1"/>
</dbReference>
<dbReference type="Proteomes" id="UP000694871">
    <property type="component" value="Unplaced"/>
</dbReference>
<dbReference type="PANTHER" id="PTHR35083">
    <property type="entry name" value="RGD1565685 PROTEIN"/>
    <property type="match status" value="1"/>
</dbReference>
<feature type="region of interest" description="Disordered" evidence="1">
    <location>
        <begin position="304"/>
        <end position="331"/>
    </location>
</feature>
<protein>
    <submittedName>
        <fullName evidence="3">Uncharacterized protein CXorf38 homolog isoform X1</fullName>
    </submittedName>
</protein>
<gene>
    <name evidence="3" type="primary">LOC107116543</name>
</gene>
<organism evidence="2 3">
    <name type="scientific">Gekko japonicus</name>
    <name type="common">Schlegel's Japanese gecko</name>
    <dbReference type="NCBI Taxonomy" id="146911"/>
    <lineage>
        <taxon>Eukaryota</taxon>
        <taxon>Metazoa</taxon>
        <taxon>Chordata</taxon>
        <taxon>Craniata</taxon>
        <taxon>Vertebrata</taxon>
        <taxon>Euteleostomi</taxon>
        <taxon>Lepidosauria</taxon>
        <taxon>Squamata</taxon>
        <taxon>Bifurcata</taxon>
        <taxon>Gekkota</taxon>
        <taxon>Gekkonidae</taxon>
        <taxon>Gekkoninae</taxon>
        <taxon>Gekko</taxon>
    </lineage>
</organism>
<sequence>MALAELAARLNCTEYKNWVKAGHSLLLLRAALQRYAGEQVQAFHRQLVARGTARLAPSGRSCRGRCTPRGRQFQPACSLCKEWKTEILNHHTHRNGEVNWGNCRPWLWPSNSWEFAKAYMPRGKADISGPDKCDAAALLNLFNFCDHFSSIDQMKVREVIKCRNELMHSSDMKVSSSWLKTFENHVQNLLKEFQRVPEAEEACTRIKKLLSSDWAVHVPGEDQLDGLEGEMSQSQIREIEAELIKERLHEISLAMEVQGMMSDEDVNKIQIVRNFLKDNHDLQRTLEAEIQNLEILVQLYSQKQSTEETQEVNNEQEKDEGSPLQKRKRTL</sequence>
<evidence type="ECO:0000313" key="3">
    <source>
        <dbReference type="RefSeq" id="XP_015273956.1"/>
    </source>
</evidence>
<keyword evidence="2" id="KW-1185">Reference proteome</keyword>
<dbReference type="RefSeq" id="XP_015273956.1">
    <property type="nucleotide sequence ID" value="XM_015418470.1"/>
</dbReference>
<proteinExistence type="predicted"/>
<reference evidence="3" key="1">
    <citation type="submission" date="2025-08" db="UniProtKB">
        <authorList>
            <consortium name="RefSeq"/>
        </authorList>
    </citation>
    <scope>IDENTIFICATION</scope>
</reference>
<dbReference type="Pfam" id="PF15112">
    <property type="entry name" value="DUF4559"/>
    <property type="match status" value="1"/>
</dbReference>
<accession>A0ABM1KJR9</accession>
<dbReference type="GeneID" id="107116543"/>
<evidence type="ECO:0000313" key="2">
    <source>
        <dbReference type="Proteomes" id="UP000694871"/>
    </source>
</evidence>
<evidence type="ECO:0000256" key="1">
    <source>
        <dbReference type="SAM" id="MobiDB-lite"/>
    </source>
</evidence>
<name>A0ABM1KJR9_GEKJA</name>
<dbReference type="InterPro" id="IPR027897">
    <property type="entry name" value="DUF4559"/>
</dbReference>